<dbReference type="Proteomes" id="UP000799750">
    <property type="component" value="Unassembled WGS sequence"/>
</dbReference>
<dbReference type="AlphaFoldDB" id="A0A6A6QT64"/>
<keyword evidence="3" id="KW-1185">Reference proteome</keyword>
<sequence length="202" mass="22606">MSTALDNSELLAAMQTMTLTNLPSCSNLSEAPANGVESSAENHLVLHAASTSMLPTTNSLSSHQSVERTDIEKPPLSHLASPSTSMKVLPSHSCQSHLPVKPITVEELPSSPVLRSSLVFKIHPDHGKPQWRLEQKALGLLSFEDDLELEDQAFEESEAKKRRKNDEKDEKRRASFKSFLMYFPEASARERHRKYGRVGRRM</sequence>
<gene>
    <name evidence="2" type="ORF">BU16DRAFT_528257</name>
</gene>
<evidence type="ECO:0000313" key="2">
    <source>
        <dbReference type="EMBL" id="KAF2494107.1"/>
    </source>
</evidence>
<feature type="region of interest" description="Disordered" evidence="1">
    <location>
        <begin position="55"/>
        <end position="91"/>
    </location>
</feature>
<proteinExistence type="predicted"/>
<evidence type="ECO:0000313" key="3">
    <source>
        <dbReference type="Proteomes" id="UP000799750"/>
    </source>
</evidence>
<feature type="compositionally biased region" description="Basic and acidic residues" evidence="1">
    <location>
        <begin position="65"/>
        <end position="75"/>
    </location>
</feature>
<protein>
    <submittedName>
        <fullName evidence="2">Uncharacterized protein</fullName>
    </submittedName>
</protein>
<dbReference type="EMBL" id="MU004191">
    <property type="protein sequence ID" value="KAF2494107.1"/>
    <property type="molecule type" value="Genomic_DNA"/>
</dbReference>
<feature type="compositionally biased region" description="Polar residues" evidence="1">
    <location>
        <begin position="55"/>
        <end position="64"/>
    </location>
</feature>
<reference evidence="2" key="1">
    <citation type="journal article" date="2020" name="Stud. Mycol.">
        <title>101 Dothideomycetes genomes: a test case for predicting lifestyles and emergence of pathogens.</title>
        <authorList>
            <person name="Haridas S."/>
            <person name="Albert R."/>
            <person name="Binder M."/>
            <person name="Bloem J."/>
            <person name="Labutti K."/>
            <person name="Salamov A."/>
            <person name="Andreopoulos B."/>
            <person name="Baker S."/>
            <person name="Barry K."/>
            <person name="Bills G."/>
            <person name="Bluhm B."/>
            <person name="Cannon C."/>
            <person name="Castanera R."/>
            <person name="Culley D."/>
            <person name="Daum C."/>
            <person name="Ezra D."/>
            <person name="Gonzalez J."/>
            <person name="Henrissat B."/>
            <person name="Kuo A."/>
            <person name="Liang C."/>
            <person name="Lipzen A."/>
            <person name="Lutzoni F."/>
            <person name="Magnuson J."/>
            <person name="Mondo S."/>
            <person name="Nolan M."/>
            <person name="Ohm R."/>
            <person name="Pangilinan J."/>
            <person name="Park H.-J."/>
            <person name="Ramirez L."/>
            <person name="Alfaro M."/>
            <person name="Sun H."/>
            <person name="Tritt A."/>
            <person name="Yoshinaga Y."/>
            <person name="Zwiers L.-H."/>
            <person name="Turgeon B."/>
            <person name="Goodwin S."/>
            <person name="Spatafora J."/>
            <person name="Crous P."/>
            <person name="Grigoriev I."/>
        </authorList>
    </citation>
    <scope>NUCLEOTIDE SEQUENCE</scope>
    <source>
        <strain evidence="2">CBS 269.34</strain>
    </source>
</reference>
<evidence type="ECO:0000256" key="1">
    <source>
        <dbReference type="SAM" id="MobiDB-lite"/>
    </source>
</evidence>
<name>A0A6A6QT64_9PEZI</name>
<feature type="compositionally biased region" description="Polar residues" evidence="1">
    <location>
        <begin position="80"/>
        <end position="91"/>
    </location>
</feature>
<accession>A0A6A6QT64</accession>
<organism evidence="2 3">
    <name type="scientific">Lophium mytilinum</name>
    <dbReference type="NCBI Taxonomy" id="390894"/>
    <lineage>
        <taxon>Eukaryota</taxon>
        <taxon>Fungi</taxon>
        <taxon>Dikarya</taxon>
        <taxon>Ascomycota</taxon>
        <taxon>Pezizomycotina</taxon>
        <taxon>Dothideomycetes</taxon>
        <taxon>Pleosporomycetidae</taxon>
        <taxon>Mytilinidiales</taxon>
        <taxon>Mytilinidiaceae</taxon>
        <taxon>Lophium</taxon>
    </lineage>
</organism>